<evidence type="ECO:0000256" key="7">
    <source>
        <dbReference type="RuleBase" id="RU000394"/>
    </source>
</evidence>
<dbReference type="PRINTS" id="PR00380">
    <property type="entry name" value="KINESINHEAVY"/>
</dbReference>
<organism evidence="10 11">
    <name type="scientific">Gossypium raimondii</name>
    <name type="common">Peruvian cotton</name>
    <name type="synonym">Gossypium klotzschianum subsp. raimondii</name>
    <dbReference type="NCBI Taxonomy" id="29730"/>
    <lineage>
        <taxon>Eukaryota</taxon>
        <taxon>Viridiplantae</taxon>
        <taxon>Streptophyta</taxon>
        <taxon>Embryophyta</taxon>
        <taxon>Tracheophyta</taxon>
        <taxon>Spermatophyta</taxon>
        <taxon>Magnoliopsida</taxon>
        <taxon>eudicotyledons</taxon>
        <taxon>Gunneridae</taxon>
        <taxon>Pentapetalae</taxon>
        <taxon>rosids</taxon>
        <taxon>malvids</taxon>
        <taxon>Malvales</taxon>
        <taxon>Malvaceae</taxon>
        <taxon>Malvoideae</taxon>
        <taxon>Gossypium</taxon>
    </lineage>
</organism>
<feature type="compositionally biased region" description="Basic and acidic residues" evidence="8">
    <location>
        <begin position="372"/>
        <end position="381"/>
    </location>
</feature>
<dbReference type="GO" id="GO:0005874">
    <property type="term" value="C:microtubule"/>
    <property type="evidence" value="ECO:0007669"/>
    <property type="project" value="UniProtKB-KW"/>
</dbReference>
<comment type="similarity">
    <text evidence="5">Belongs to the TRAFAC class myosin-kinesin ATPase superfamily. Kinesin family. KIN-13 subfamily.</text>
</comment>
<evidence type="ECO:0000256" key="2">
    <source>
        <dbReference type="ARBA" id="ARBA00022741"/>
    </source>
</evidence>
<name>A0A7J8PYN0_GOSRA</name>
<evidence type="ECO:0000256" key="8">
    <source>
        <dbReference type="SAM" id="MobiDB-lite"/>
    </source>
</evidence>
<dbReference type="SMART" id="SM00129">
    <property type="entry name" value="KISc"/>
    <property type="match status" value="1"/>
</dbReference>
<evidence type="ECO:0000256" key="6">
    <source>
        <dbReference type="PROSITE-ProRule" id="PRU00283"/>
    </source>
</evidence>
<evidence type="ECO:0000256" key="3">
    <source>
        <dbReference type="ARBA" id="ARBA00022840"/>
    </source>
</evidence>
<dbReference type="FunFam" id="3.40.850.10:FF:000012">
    <property type="entry name" value="Kinesin-like protein"/>
    <property type="match status" value="1"/>
</dbReference>
<dbReference type="GO" id="GO:0005524">
    <property type="term" value="F:ATP binding"/>
    <property type="evidence" value="ECO:0007669"/>
    <property type="project" value="UniProtKB-UniRule"/>
</dbReference>
<dbReference type="Proteomes" id="UP000593578">
    <property type="component" value="Unassembled WGS sequence"/>
</dbReference>
<feature type="region of interest" description="Disordered" evidence="8">
    <location>
        <begin position="371"/>
        <end position="409"/>
    </location>
</feature>
<gene>
    <name evidence="10" type="ORF">Gorai_010935</name>
</gene>
<keyword evidence="2 6" id="KW-0547">Nucleotide-binding</keyword>
<keyword evidence="1 7" id="KW-0493">Microtubule</keyword>
<dbReference type="PANTHER" id="PTHR47971">
    <property type="entry name" value="KINESIN-RELATED PROTEIN 6"/>
    <property type="match status" value="1"/>
</dbReference>
<dbReference type="InterPro" id="IPR019821">
    <property type="entry name" value="Kinesin_motor_CS"/>
</dbReference>
<dbReference type="GO" id="GO:0007019">
    <property type="term" value="P:microtubule depolymerization"/>
    <property type="evidence" value="ECO:0007669"/>
    <property type="project" value="TreeGrafter"/>
</dbReference>
<evidence type="ECO:0000259" key="9">
    <source>
        <dbReference type="PROSITE" id="PS50067"/>
    </source>
</evidence>
<dbReference type="PANTHER" id="PTHR47971:SF15">
    <property type="entry name" value="KINESIN-LIKE PROTEIN KIN-13B"/>
    <property type="match status" value="1"/>
</dbReference>
<reference evidence="10 11" key="1">
    <citation type="journal article" date="2019" name="Genome Biol. Evol.">
        <title>Insights into the evolution of the New World diploid cottons (Gossypium, subgenus Houzingenia) based on genome sequencing.</title>
        <authorList>
            <person name="Grover C.E."/>
            <person name="Arick M.A. 2nd"/>
            <person name="Thrash A."/>
            <person name="Conover J.L."/>
            <person name="Sanders W.S."/>
            <person name="Peterson D.G."/>
            <person name="Frelichowski J.E."/>
            <person name="Scheffler J.A."/>
            <person name="Scheffler B.E."/>
            <person name="Wendel J.F."/>
        </authorList>
    </citation>
    <scope>NUCLEOTIDE SEQUENCE [LARGE SCALE GENOMIC DNA]</scope>
    <source>
        <strain evidence="10">8</strain>
        <tissue evidence="10">Leaf</tissue>
    </source>
</reference>
<feature type="non-terminal residue" evidence="10">
    <location>
        <position position="409"/>
    </location>
</feature>
<evidence type="ECO:0000256" key="1">
    <source>
        <dbReference type="ARBA" id="ARBA00022701"/>
    </source>
</evidence>
<dbReference type="Pfam" id="PF00225">
    <property type="entry name" value="Kinesin"/>
    <property type="match status" value="1"/>
</dbReference>
<feature type="region of interest" description="Disordered" evidence="8">
    <location>
        <begin position="46"/>
        <end position="85"/>
    </location>
</feature>
<dbReference type="InterPro" id="IPR036961">
    <property type="entry name" value="Kinesin_motor_dom_sf"/>
</dbReference>
<sequence length="409" mass="45723">MSVVGRQMARSNSAAHHQRQYSDNFLDASFNAKWLQSSNLPSSQDFGFYGGGRMSRKSPEPGTPPLSSRSSSLRKNSDEYVSPSELSPGLLDLHSFDTELLPEVPSLYEGYGLQKPVCGKSFDDSEQYLSTNKLPNRPRGMAENNLLKSISVDKEKANNVAKIKVVVRKRPLNKKEIAKKEEDIITIEPNSNALMVHEKKLKVDLTEYVEKHGFIFDAVLNEDVSNEEVYSETVEPIVPLIFNRTKATCFAYGQTGSGKTYTMQPLPLKASQDILRLMYHTYRNQGFQLFVSFFEIYGGKVFDLLNDRKKLCMREDGKQQVCIVGLQEYKVLDVQTIKELIERGNATRSTGTTGANEESSRSHAILQLAIKRSADGSESKPPRPVGKLSFIDLAGSERGADTTDNDKQT</sequence>
<keyword evidence="4 6" id="KW-0505">Motor protein</keyword>
<dbReference type="InterPro" id="IPR001752">
    <property type="entry name" value="Kinesin_motor_dom"/>
</dbReference>
<dbReference type="InterPro" id="IPR027640">
    <property type="entry name" value="Kinesin-like_fam"/>
</dbReference>
<dbReference type="InterPro" id="IPR027417">
    <property type="entry name" value="P-loop_NTPase"/>
</dbReference>
<dbReference type="GO" id="GO:0007018">
    <property type="term" value="P:microtubule-based movement"/>
    <property type="evidence" value="ECO:0007669"/>
    <property type="project" value="InterPro"/>
</dbReference>
<evidence type="ECO:0000313" key="11">
    <source>
        <dbReference type="Proteomes" id="UP000593578"/>
    </source>
</evidence>
<dbReference type="GO" id="GO:0003777">
    <property type="term" value="F:microtubule motor activity"/>
    <property type="evidence" value="ECO:0007669"/>
    <property type="project" value="InterPro"/>
</dbReference>
<evidence type="ECO:0000313" key="10">
    <source>
        <dbReference type="EMBL" id="MBA0594012.1"/>
    </source>
</evidence>
<dbReference type="PROSITE" id="PS50067">
    <property type="entry name" value="KINESIN_MOTOR_2"/>
    <property type="match status" value="1"/>
</dbReference>
<dbReference type="Gene3D" id="3.40.850.10">
    <property type="entry name" value="Kinesin motor domain"/>
    <property type="match status" value="1"/>
</dbReference>
<dbReference type="EMBL" id="JABEZZ010000009">
    <property type="protein sequence ID" value="MBA0594012.1"/>
    <property type="molecule type" value="Genomic_DNA"/>
</dbReference>
<dbReference type="GO" id="GO:0008017">
    <property type="term" value="F:microtubule binding"/>
    <property type="evidence" value="ECO:0007669"/>
    <property type="project" value="InterPro"/>
</dbReference>
<feature type="domain" description="Kinesin motor" evidence="9">
    <location>
        <begin position="162"/>
        <end position="409"/>
    </location>
</feature>
<evidence type="ECO:0000256" key="5">
    <source>
        <dbReference type="ARBA" id="ARBA00061030"/>
    </source>
</evidence>
<dbReference type="GO" id="GO:1903338">
    <property type="term" value="P:regulation of cell wall organization or biogenesis"/>
    <property type="evidence" value="ECO:0007669"/>
    <property type="project" value="UniProtKB-ARBA"/>
</dbReference>
<feature type="binding site" evidence="6">
    <location>
        <begin position="253"/>
        <end position="260"/>
    </location>
    <ligand>
        <name>ATP</name>
        <dbReference type="ChEBI" id="CHEBI:30616"/>
    </ligand>
</feature>
<accession>A0A7J8PYN0</accession>
<feature type="compositionally biased region" description="Basic and acidic residues" evidence="8">
    <location>
        <begin position="398"/>
        <end position="409"/>
    </location>
</feature>
<keyword evidence="3 6" id="KW-0067">ATP-binding</keyword>
<dbReference type="SUPFAM" id="SSF52540">
    <property type="entry name" value="P-loop containing nucleoside triphosphate hydrolases"/>
    <property type="match status" value="1"/>
</dbReference>
<feature type="compositionally biased region" description="Low complexity" evidence="8">
    <location>
        <begin position="65"/>
        <end position="74"/>
    </location>
</feature>
<comment type="caution">
    <text evidence="10">The sequence shown here is derived from an EMBL/GenBank/DDBJ whole genome shotgun (WGS) entry which is preliminary data.</text>
</comment>
<proteinExistence type="inferred from homology"/>
<dbReference type="PROSITE" id="PS00411">
    <property type="entry name" value="KINESIN_MOTOR_1"/>
    <property type="match status" value="1"/>
</dbReference>
<protein>
    <recommendedName>
        <fullName evidence="7">Kinesin-like protein</fullName>
    </recommendedName>
</protein>
<dbReference type="AlphaFoldDB" id="A0A7J8PYN0"/>
<evidence type="ECO:0000256" key="4">
    <source>
        <dbReference type="ARBA" id="ARBA00023175"/>
    </source>
</evidence>